<dbReference type="Gene3D" id="3.10.180.10">
    <property type="entry name" value="2,3-Dihydroxybiphenyl 1,2-Dioxygenase, domain 1"/>
    <property type="match status" value="1"/>
</dbReference>
<evidence type="ECO:0000256" key="2">
    <source>
        <dbReference type="ARBA" id="ARBA00021572"/>
    </source>
</evidence>
<evidence type="ECO:0000256" key="3">
    <source>
        <dbReference type="ARBA" id="ARBA00023251"/>
    </source>
</evidence>
<dbReference type="InterPro" id="IPR029068">
    <property type="entry name" value="Glyas_Bleomycin-R_OHBP_Dase"/>
</dbReference>
<evidence type="ECO:0000313" key="6">
    <source>
        <dbReference type="Proteomes" id="UP000309667"/>
    </source>
</evidence>
<dbReference type="SUPFAM" id="SSF54593">
    <property type="entry name" value="Glyoxalase/Bleomycin resistance protein/Dihydroxybiphenyl dioxygenase"/>
    <property type="match status" value="1"/>
</dbReference>
<protein>
    <recommendedName>
        <fullName evidence="2">Bleomycin resistance protein</fullName>
    </recommendedName>
</protein>
<comment type="caution">
    <text evidence="5">The sequence shown here is derived from an EMBL/GenBank/DDBJ whole genome shotgun (WGS) entry which is preliminary data.</text>
</comment>
<gene>
    <name evidence="5" type="ORF">E9677_15325</name>
</gene>
<keyword evidence="6" id="KW-1185">Reference proteome</keyword>
<proteinExistence type="inferred from homology"/>
<dbReference type="EMBL" id="STGT01000003">
    <property type="protein sequence ID" value="THV14243.1"/>
    <property type="molecule type" value="Genomic_DNA"/>
</dbReference>
<dbReference type="Proteomes" id="UP000309667">
    <property type="component" value="Unassembled WGS sequence"/>
</dbReference>
<organism evidence="5 6">
    <name type="scientific">Rhizobium rhizophilum</name>
    <dbReference type="NCBI Taxonomy" id="1850373"/>
    <lineage>
        <taxon>Bacteria</taxon>
        <taxon>Pseudomonadati</taxon>
        <taxon>Pseudomonadota</taxon>
        <taxon>Alphaproteobacteria</taxon>
        <taxon>Hyphomicrobiales</taxon>
        <taxon>Rhizobiaceae</taxon>
        <taxon>Rhizobium/Agrobacterium group</taxon>
        <taxon>Rhizobium</taxon>
    </lineage>
</organism>
<evidence type="ECO:0000313" key="5">
    <source>
        <dbReference type="EMBL" id="THV14243.1"/>
    </source>
</evidence>
<dbReference type="CDD" id="cd08349">
    <property type="entry name" value="BLMA_like"/>
    <property type="match status" value="1"/>
</dbReference>
<dbReference type="InterPro" id="IPR037523">
    <property type="entry name" value="VOC_core"/>
</dbReference>
<accession>A0ABY2QV44</accession>
<dbReference type="PROSITE" id="PS51819">
    <property type="entry name" value="VOC"/>
    <property type="match status" value="1"/>
</dbReference>
<comment type="similarity">
    <text evidence="1">Belongs to the bleomycin resistance protein family.</text>
</comment>
<feature type="domain" description="VOC" evidence="4">
    <location>
        <begin position="63"/>
        <end position="177"/>
    </location>
</feature>
<name>A0ABY2QV44_9HYPH</name>
<evidence type="ECO:0000259" key="4">
    <source>
        <dbReference type="PROSITE" id="PS51819"/>
    </source>
</evidence>
<keyword evidence="3" id="KW-0046">Antibiotic resistance</keyword>
<reference evidence="5 6" key="1">
    <citation type="submission" date="2019-04" db="EMBL/GenBank/DDBJ databases">
        <title>Genome sequence of strain 7209-2.</title>
        <authorList>
            <person name="Gao J."/>
            <person name="Sun J."/>
        </authorList>
    </citation>
    <scope>NUCLEOTIDE SEQUENCE [LARGE SCALE GENOMIC DNA]</scope>
    <source>
        <strain evidence="5 6">7209-2</strain>
    </source>
</reference>
<dbReference type="RefSeq" id="WP_136558921.1">
    <property type="nucleotide sequence ID" value="NZ_STGT01000003.1"/>
</dbReference>
<evidence type="ECO:0000256" key="1">
    <source>
        <dbReference type="ARBA" id="ARBA00011051"/>
    </source>
</evidence>
<sequence length="178" mass="20451">MRDFRDAKLMARTLKAELAKADLEISHSQALELVARQLGFDQWNILAARIEADPKPLPAIRYQPPIPIFRIFDVDKAMEFYRDFLGFTVDFEHRFGENFPLYCQVSRGDCVLHLSEHAGDASPGAKAFTWMHDIKAFHAELTAKDYRYLKPGLQEAPWGLEMTVTDPFSNRIAFCEKV</sequence>
<dbReference type="InterPro" id="IPR000335">
    <property type="entry name" value="Bleomycin-R"/>
</dbReference>
<dbReference type="Pfam" id="PF19581">
    <property type="entry name" value="Glyoxalase_7"/>
    <property type="match status" value="1"/>
</dbReference>